<organism evidence="2 3">
    <name type="scientific">Nezara viridula</name>
    <name type="common">Southern green stink bug</name>
    <name type="synonym">Cimex viridulus</name>
    <dbReference type="NCBI Taxonomy" id="85310"/>
    <lineage>
        <taxon>Eukaryota</taxon>
        <taxon>Metazoa</taxon>
        <taxon>Ecdysozoa</taxon>
        <taxon>Arthropoda</taxon>
        <taxon>Hexapoda</taxon>
        <taxon>Insecta</taxon>
        <taxon>Pterygota</taxon>
        <taxon>Neoptera</taxon>
        <taxon>Paraneoptera</taxon>
        <taxon>Hemiptera</taxon>
        <taxon>Heteroptera</taxon>
        <taxon>Panheteroptera</taxon>
        <taxon>Pentatomomorpha</taxon>
        <taxon>Pentatomoidea</taxon>
        <taxon>Pentatomidae</taxon>
        <taxon>Pentatominae</taxon>
        <taxon>Nezara</taxon>
    </lineage>
</organism>
<gene>
    <name evidence="2" type="ORF">NEZAVI_LOCUS5849</name>
</gene>
<feature type="compositionally biased region" description="Basic residues" evidence="1">
    <location>
        <begin position="123"/>
        <end position="136"/>
    </location>
</feature>
<dbReference type="Proteomes" id="UP001152798">
    <property type="component" value="Chromosome 3"/>
</dbReference>
<protein>
    <submittedName>
        <fullName evidence="2">Uncharacterized protein</fullName>
    </submittedName>
</protein>
<feature type="compositionally biased region" description="Basic and acidic residues" evidence="1">
    <location>
        <begin position="61"/>
        <end position="75"/>
    </location>
</feature>
<evidence type="ECO:0000256" key="1">
    <source>
        <dbReference type="SAM" id="MobiDB-lite"/>
    </source>
</evidence>
<dbReference type="AlphaFoldDB" id="A0A9P0H544"/>
<proteinExistence type="predicted"/>
<feature type="compositionally biased region" description="Basic and acidic residues" evidence="1">
    <location>
        <begin position="144"/>
        <end position="156"/>
    </location>
</feature>
<accession>A0A9P0H544</accession>
<name>A0A9P0H544_NEZVI</name>
<feature type="compositionally biased region" description="Basic and acidic residues" evidence="1">
    <location>
        <begin position="9"/>
        <end position="19"/>
    </location>
</feature>
<dbReference type="EMBL" id="OV725079">
    <property type="protein sequence ID" value="CAH1395602.1"/>
    <property type="molecule type" value="Genomic_DNA"/>
</dbReference>
<keyword evidence="3" id="KW-1185">Reference proteome</keyword>
<reference evidence="2" key="1">
    <citation type="submission" date="2022-01" db="EMBL/GenBank/DDBJ databases">
        <authorList>
            <person name="King R."/>
        </authorList>
    </citation>
    <scope>NUCLEOTIDE SEQUENCE</scope>
</reference>
<feature type="compositionally biased region" description="Basic and acidic residues" evidence="1">
    <location>
        <begin position="32"/>
        <end position="43"/>
    </location>
</feature>
<evidence type="ECO:0000313" key="2">
    <source>
        <dbReference type="EMBL" id="CAH1395602.1"/>
    </source>
</evidence>
<feature type="compositionally biased region" description="Basic residues" evidence="1">
    <location>
        <begin position="20"/>
        <end position="31"/>
    </location>
</feature>
<sequence>MSNSVETAMEERVEEEQILKHPRSAVKRQRKGSPDSRDDRVAETECSARPAKKVRWGNCEESSRSKSQREEERGKPTPGSAGEIGIPAPMPLRSTGVEMCRERNMRPESEEEEESEFTVVESRRKKRKARKKKRQKTSTPVEGQKGKETERQHSHSDLLNGLGDMVERKLLSEQDPLRASKARETYVTIKGQEDWNPRDIWEMLPEDIRGEAQTDFDVVKVTYKKYALVRTKGPEEAKKLIGWDRLREKGLTAQLASKRKPRLEIMWVPSERTAERLRG</sequence>
<feature type="compositionally biased region" description="Basic and acidic residues" evidence="1">
    <location>
        <begin position="99"/>
        <end position="108"/>
    </location>
</feature>
<evidence type="ECO:0000313" key="3">
    <source>
        <dbReference type="Proteomes" id="UP001152798"/>
    </source>
</evidence>
<feature type="region of interest" description="Disordered" evidence="1">
    <location>
        <begin position="1"/>
        <end position="161"/>
    </location>
</feature>